<dbReference type="GO" id="GO:0035731">
    <property type="term" value="F:dinitrosyl-iron complex binding"/>
    <property type="evidence" value="ECO:0007669"/>
    <property type="project" value="UniProtKB-UniRule"/>
</dbReference>
<feature type="binding site" evidence="11">
    <location>
        <position position="129"/>
    </location>
    <ligand>
        <name>[4Fe-4S] cluster</name>
        <dbReference type="ChEBI" id="CHEBI:49883"/>
    </ligand>
</feature>
<dbReference type="GO" id="GO:0046872">
    <property type="term" value="F:metal ion binding"/>
    <property type="evidence" value="ECO:0007669"/>
    <property type="project" value="UniProtKB-KW"/>
</dbReference>
<dbReference type="GO" id="GO:0045454">
    <property type="term" value="P:cell redox homeostasis"/>
    <property type="evidence" value="ECO:0007669"/>
    <property type="project" value="TreeGrafter"/>
</dbReference>
<evidence type="ECO:0000256" key="3">
    <source>
        <dbReference type="ARBA" id="ARBA00022485"/>
    </source>
</evidence>
<evidence type="ECO:0000256" key="10">
    <source>
        <dbReference type="ARBA" id="ARBA00023163"/>
    </source>
</evidence>
<dbReference type="PATRIC" id="fig|1403939.3.peg.1794"/>
<sequence length="198" mass="22266">MGSRVRARGLMALWGTTRRAWIVSGQRPNGGGPTLADVARERERVHRPDRSCTVNEMPGDVDLVNSPEVTYGYYVTQPTLASARCKEGCEKTMTDQTWAVRAACATVEPDQLFGKGAEQRDARSLCFSCPVRMECLAEALDSESSFGVWGGLTERERRALLRRFPEVTDWGAWLRREDDELIAEIHARRAPRILARVR</sequence>
<reference evidence="13 14" key="1">
    <citation type="submission" date="2013-12" db="EMBL/GenBank/DDBJ databases">
        <title>A Varibaculum cambriense genome reconstructed from a premature infant gut community with otherwise low bacterial novelty that shifts toward anaerobic metabolism during the third week of life.</title>
        <authorList>
            <person name="Brown C.T."/>
            <person name="Sharon I."/>
            <person name="Thomas B.C."/>
            <person name="Castelle C.J."/>
            <person name="Morowitz M.J."/>
            <person name="Banfield J.F."/>
        </authorList>
    </citation>
    <scope>NUCLEOTIDE SEQUENCE [LARGE SCALE GENOMIC DNA]</scope>
    <source>
        <strain evidence="14">DORA_12</strain>
    </source>
</reference>
<keyword evidence="11" id="KW-0963">Cytoplasm</keyword>
<dbReference type="EMBL" id="AZLV01001040">
    <property type="protein sequence ID" value="ETJ01882.1"/>
    <property type="molecule type" value="Genomic_DNA"/>
</dbReference>
<dbReference type="PROSITE" id="PS51674">
    <property type="entry name" value="4FE4S_WBL"/>
    <property type="match status" value="1"/>
</dbReference>
<comment type="PTM">
    <text evidence="11">The Fe-S cluster can be nitrosylated by nitric oxide (NO).</text>
</comment>
<protein>
    <recommendedName>
        <fullName evidence="11">Transcriptional regulator WhiB</fullName>
    </recommendedName>
</protein>
<feature type="domain" description="4Fe-4S Wbl-type" evidence="12">
    <location>
        <begin position="103"/>
        <end position="159"/>
    </location>
</feature>
<dbReference type="GO" id="GO:0003677">
    <property type="term" value="F:DNA binding"/>
    <property type="evidence" value="ECO:0007669"/>
    <property type="project" value="UniProtKB-UniRule"/>
</dbReference>
<evidence type="ECO:0000259" key="12">
    <source>
        <dbReference type="PROSITE" id="PS51674"/>
    </source>
</evidence>
<dbReference type="Proteomes" id="UP000018852">
    <property type="component" value="Unassembled WGS sequence"/>
</dbReference>
<dbReference type="Pfam" id="PF02467">
    <property type="entry name" value="Whib"/>
    <property type="match status" value="1"/>
</dbReference>
<dbReference type="GO" id="GO:0045892">
    <property type="term" value="P:negative regulation of DNA-templated transcription"/>
    <property type="evidence" value="ECO:0007669"/>
    <property type="project" value="TreeGrafter"/>
</dbReference>
<evidence type="ECO:0000256" key="9">
    <source>
        <dbReference type="ARBA" id="ARBA00023157"/>
    </source>
</evidence>
<comment type="similarity">
    <text evidence="2 11">Belongs to the WhiB family.</text>
</comment>
<name>W1V7C2_9ACTO</name>
<feature type="binding site" evidence="11">
    <location>
        <position position="126"/>
    </location>
    <ligand>
        <name>[4Fe-4S] cluster</name>
        <dbReference type="ChEBI" id="CHEBI:49883"/>
    </ligand>
</feature>
<organism evidence="13 14">
    <name type="scientific">Actinomyces urogenitalis DORA_12</name>
    <dbReference type="NCBI Taxonomy" id="1403939"/>
    <lineage>
        <taxon>Bacteria</taxon>
        <taxon>Bacillati</taxon>
        <taxon>Actinomycetota</taxon>
        <taxon>Actinomycetes</taxon>
        <taxon>Actinomycetales</taxon>
        <taxon>Actinomycetaceae</taxon>
        <taxon>Actinomyces</taxon>
    </lineage>
</organism>
<accession>W1V7C2</accession>
<keyword evidence="10 11" id="KW-0804">Transcription</keyword>
<comment type="cofactor">
    <cofactor evidence="11">
        <name>[4Fe-4S] cluster</name>
        <dbReference type="ChEBI" id="CHEBI:49883"/>
    </cofactor>
    <text evidence="11">Binds 1 [4Fe-4S] cluster per subunit. Following nitrosylation of the [4Fe-4S] cluster binds 1 [4Fe-8(NO)] cluster per subunit.</text>
</comment>
<keyword evidence="8 11" id="KW-0238">DNA-binding</keyword>
<evidence type="ECO:0000256" key="6">
    <source>
        <dbReference type="ARBA" id="ARBA00023014"/>
    </source>
</evidence>
<feature type="binding site" evidence="11">
    <location>
        <position position="135"/>
    </location>
    <ligand>
        <name>[4Fe-4S] cluster</name>
        <dbReference type="ChEBI" id="CHEBI:49883"/>
    </ligand>
</feature>
<comment type="PTM">
    <text evidence="11">Upon Fe-S cluster removal intramolecular disulfide bonds are formed.</text>
</comment>
<dbReference type="AlphaFoldDB" id="W1V7C2"/>
<comment type="function">
    <text evidence="11">Acts as a transcriptional regulator. Probably redox-responsive. The apo- but not holo-form probably binds DNA.</text>
</comment>
<comment type="caution">
    <text evidence="13">The sequence shown here is derived from an EMBL/GenBank/DDBJ whole genome shotgun (WGS) entry which is preliminary data.</text>
</comment>
<comment type="subcellular location">
    <subcellularLocation>
        <location evidence="1 11">Cytoplasm</location>
    </subcellularLocation>
</comment>
<keyword evidence="4 11" id="KW-0479">Metal-binding</keyword>
<evidence type="ECO:0000256" key="11">
    <source>
        <dbReference type="HAMAP-Rule" id="MF_01479"/>
    </source>
</evidence>
<dbReference type="InterPro" id="IPR034768">
    <property type="entry name" value="4FE4S_WBL"/>
</dbReference>
<proteinExistence type="inferred from homology"/>
<gene>
    <name evidence="11" type="primary">whiB</name>
    <name evidence="13" type="ORF">Q605_AUC01040G0003</name>
</gene>
<dbReference type="HAMAP" id="MF_01479">
    <property type="entry name" value="WhiB"/>
    <property type="match status" value="1"/>
</dbReference>
<dbReference type="InterPro" id="IPR003482">
    <property type="entry name" value="Whib"/>
</dbReference>
<feature type="binding site" evidence="11">
    <location>
        <position position="104"/>
    </location>
    <ligand>
        <name>[4Fe-4S] cluster</name>
        <dbReference type="ChEBI" id="CHEBI:49883"/>
    </ligand>
</feature>
<dbReference type="PANTHER" id="PTHR38839">
    <property type="entry name" value="TRANSCRIPTIONAL REGULATOR WHID-RELATED"/>
    <property type="match status" value="1"/>
</dbReference>
<keyword evidence="3 11" id="KW-0004">4Fe-4S</keyword>
<keyword evidence="6 11" id="KW-0411">Iron-sulfur</keyword>
<keyword evidence="9 11" id="KW-1015">Disulfide bond</keyword>
<dbReference type="GO" id="GO:0047134">
    <property type="term" value="F:protein-disulfide reductase [NAD(P)H] activity"/>
    <property type="evidence" value="ECO:0007669"/>
    <property type="project" value="TreeGrafter"/>
</dbReference>
<evidence type="ECO:0000256" key="1">
    <source>
        <dbReference type="ARBA" id="ARBA00004496"/>
    </source>
</evidence>
<dbReference type="PANTHER" id="PTHR38839:SF7">
    <property type="entry name" value="TRANSCRIPTIONAL REGULATOR WHIB4"/>
    <property type="match status" value="1"/>
</dbReference>
<evidence type="ECO:0000256" key="5">
    <source>
        <dbReference type="ARBA" id="ARBA00023004"/>
    </source>
</evidence>
<keyword evidence="5 11" id="KW-0408">Iron</keyword>
<evidence type="ECO:0000256" key="8">
    <source>
        <dbReference type="ARBA" id="ARBA00023125"/>
    </source>
</evidence>
<evidence type="ECO:0000313" key="14">
    <source>
        <dbReference type="Proteomes" id="UP000018852"/>
    </source>
</evidence>
<evidence type="ECO:0000313" key="13">
    <source>
        <dbReference type="EMBL" id="ETJ01882.1"/>
    </source>
</evidence>
<evidence type="ECO:0000256" key="7">
    <source>
        <dbReference type="ARBA" id="ARBA00023015"/>
    </source>
</evidence>
<evidence type="ECO:0000256" key="4">
    <source>
        <dbReference type="ARBA" id="ARBA00022723"/>
    </source>
</evidence>
<keyword evidence="7 11" id="KW-0805">Transcription regulation</keyword>
<dbReference type="GO" id="GO:0005737">
    <property type="term" value="C:cytoplasm"/>
    <property type="evidence" value="ECO:0007669"/>
    <property type="project" value="UniProtKB-SubCell"/>
</dbReference>
<dbReference type="GO" id="GO:0051539">
    <property type="term" value="F:4 iron, 4 sulfur cluster binding"/>
    <property type="evidence" value="ECO:0007669"/>
    <property type="project" value="UniProtKB-UniRule"/>
</dbReference>
<evidence type="ECO:0000256" key="2">
    <source>
        <dbReference type="ARBA" id="ARBA00006597"/>
    </source>
</evidence>